<evidence type="ECO:0000313" key="6">
    <source>
        <dbReference type="EMBL" id="GAA5112832.1"/>
    </source>
</evidence>
<protein>
    <submittedName>
        <fullName evidence="6">MurR/RpiR family transcriptional regulator</fullName>
    </submittedName>
</protein>
<keyword evidence="2" id="KW-0238">DNA-binding</keyword>
<dbReference type="PANTHER" id="PTHR30514:SF21">
    <property type="entry name" value="RPIR-FAMILY TRANSCRIPTIONAL REGULATOR"/>
    <property type="match status" value="1"/>
</dbReference>
<organism evidence="6 7">
    <name type="scientific">Orbus sasakiae</name>
    <dbReference type="NCBI Taxonomy" id="1078475"/>
    <lineage>
        <taxon>Bacteria</taxon>
        <taxon>Pseudomonadati</taxon>
        <taxon>Pseudomonadota</taxon>
        <taxon>Gammaproteobacteria</taxon>
        <taxon>Orbales</taxon>
        <taxon>Orbaceae</taxon>
        <taxon>Orbus</taxon>
    </lineage>
</organism>
<dbReference type="InterPro" id="IPR046348">
    <property type="entry name" value="SIS_dom_sf"/>
</dbReference>
<evidence type="ECO:0000313" key="7">
    <source>
        <dbReference type="Proteomes" id="UP001500171"/>
    </source>
</evidence>
<proteinExistence type="predicted"/>
<reference evidence="7" key="1">
    <citation type="journal article" date="2019" name="Int. J. Syst. Evol. Microbiol.">
        <title>The Global Catalogue of Microorganisms (GCM) 10K type strain sequencing project: providing services to taxonomists for standard genome sequencing and annotation.</title>
        <authorList>
            <consortium name="The Broad Institute Genomics Platform"/>
            <consortium name="The Broad Institute Genome Sequencing Center for Infectious Disease"/>
            <person name="Wu L."/>
            <person name="Ma J."/>
        </authorList>
    </citation>
    <scope>NUCLEOTIDE SEQUENCE [LARGE SCALE GENOMIC DNA]</scope>
    <source>
        <strain evidence="7">JCM 18050</strain>
    </source>
</reference>
<dbReference type="PANTHER" id="PTHR30514">
    <property type="entry name" value="GLUCOKINASE"/>
    <property type="match status" value="1"/>
</dbReference>
<dbReference type="Gene3D" id="3.40.50.10490">
    <property type="entry name" value="Glucose-6-phosphate isomerase like protein, domain 1"/>
    <property type="match status" value="1"/>
</dbReference>
<dbReference type="SUPFAM" id="SSF46689">
    <property type="entry name" value="Homeodomain-like"/>
    <property type="match status" value="1"/>
</dbReference>
<keyword evidence="7" id="KW-1185">Reference proteome</keyword>
<dbReference type="InterPro" id="IPR001347">
    <property type="entry name" value="SIS_dom"/>
</dbReference>
<dbReference type="Pfam" id="PF01380">
    <property type="entry name" value="SIS"/>
    <property type="match status" value="1"/>
</dbReference>
<dbReference type="InterPro" id="IPR036388">
    <property type="entry name" value="WH-like_DNA-bd_sf"/>
</dbReference>
<dbReference type="InterPro" id="IPR047640">
    <property type="entry name" value="RpiR-like"/>
</dbReference>
<dbReference type="InterPro" id="IPR009057">
    <property type="entry name" value="Homeodomain-like_sf"/>
</dbReference>
<dbReference type="Pfam" id="PF01418">
    <property type="entry name" value="HTH_6"/>
    <property type="match status" value="1"/>
</dbReference>
<dbReference type="PROSITE" id="PS51464">
    <property type="entry name" value="SIS"/>
    <property type="match status" value="1"/>
</dbReference>
<dbReference type="CDD" id="cd05013">
    <property type="entry name" value="SIS_RpiR"/>
    <property type="match status" value="1"/>
</dbReference>
<keyword evidence="3" id="KW-0804">Transcription</keyword>
<accession>A0ABP9N9X5</accession>
<gene>
    <name evidence="6" type="ORF">GCM10023211_20130</name>
</gene>
<evidence type="ECO:0000259" key="4">
    <source>
        <dbReference type="PROSITE" id="PS51071"/>
    </source>
</evidence>
<dbReference type="InterPro" id="IPR035472">
    <property type="entry name" value="RpiR-like_SIS"/>
</dbReference>
<dbReference type="PROSITE" id="PS51071">
    <property type="entry name" value="HTH_RPIR"/>
    <property type="match status" value="1"/>
</dbReference>
<keyword evidence="1" id="KW-0805">Transcription regulation</keyword>
<evidence type="ECO:0000259" key="5">
    <source>
        <dbReference type="PROSITE" id="PS51464"/>
    </source>
</evidence>
<dbReference type="Gene3D" id="1.10.10.10">
    <property type="entry name" value="Winged helix-like DNA-binding domain superfamily/Winged helix DNA-binding domain"/>
    <property type="match status" value="1"/>
</dbReference>
<dbReference type="SUPFAM" id="SSF53697">
    <property type="entry name" value="SIS domain"/>
    <property type="match status" value="1"/>
</dbReference>
<evidence type="ECO:0000256" key="3">
    <source>
        <dbReference type="ARBA" id="ARBA00023163"/>
    </source>
</evidence>
<evidence type="ECO:0000256" key="1">
    <source>
        <dbReference type="ARBA" id="ARBA00023015"/>
    </source>
</evidence>
<comment type="caution">
    <text evidence="6">The sequence shown here is derived from an EMBL/GenBank/DDBJ whole genome shotgun (WGS) entry which is preliminary data.</text>
</comment>
<feature type="domain" description="HTH rpiR-type" evidence="4">
    <location>
        <begin position="3"/>
        <end position="79"/>
    </location>
</feature>
<name>A0ABP9N9X5_9GAMM</name>
<dbReference type="EMBL" id="BAABHY010000005">
    <property type="protein sequence ID" value="GAA5112832.1"/>
    <property type="molecule type" value="Genomic_DNA"/>
</dbReference>
<feature type="domain" description="SIS" evidence="5">
    <location>
        <begin position="112"/>
        <end position="258"/>
    </location>
</feature>
<dbReference type="InterPro" id="IPR000281">
    <property type="entry name" value="HTH_RpiR"/>
</dbReference>
<sequence>MNTQIQIKKIANGKKLNDVEQRVLNYIIENIDDVMSMGVRGIAKNNYTSTSVIMRLTKKLGFTGFVDMHYKLYPQIKNSTQISLTNTAYQHNNLFSIPHLTQFNDYHLLQAFAEKLSLLDHKFFFIYATGFSGIIAEYIHKKLLVLGKKSMLASGSDSAAVFENNLSHIGIFLAVSKSGHTEQVVNKARTARENNIFVVSFTNELANPLAELSDINFKIEDNNKLDDLNIFPNPFFPNLLMLFEAITYEYHQQIIAKQ</sequence>
<evidence type="ECO:0000256" key="2">
    <source>
        <dbReference type="ARBA" id="ARBA00023125"/>
    </source>
</evidence>
<dbReference type="Proteomes" id="UP001500171">
    <property type="component" value="Unassembled WGS sequence"/>
</dbReference>